<feature type="region of interest" description="Disordered" evidence="2">
    <location>
        <begin position="158"/>
        <end position="189"/>
    </location>
</feature>
<protein>
    <submittedName>
        <fullName evidence="5">LITAF domain-containing protein</fullName>
    </submittedName>
</protein>
<feature type="coiled-coil region" evidence="1">
    <location>
        <begin position="118"/>
        <end position="145"/>
    </location>
</feature>
<accession>A0A183FF86</accession>
<feature type="compositionally biased region" description="Polar residues" evidence="2">
    <location>
        <begin position="10"/>
        <end position="21"/>
    </location>
</feature>
<dbReference type="EMBL" id="UZAH01025420">
    <property type="protein sequence ID" value="VDO63536.1"/>
    <property type="molecule type" value="Genomic_DNA"/>
</dbReference>
<evidence type="ECO:0000313" key="3">
    <source>
        <dbReference type="EMBL" id="VDO63536.1"/>
    </source>
</evidence>
<keyword evidence="1" id="KW-0175">Coiled coil</keyword>
<organism evidence="4 5">
    <name type="scientific">Heligmosomoides polygyrus</name>
    <name type="common">Parasitic roundworm</name>
    <dbReference type="NCBI Taxonomy" id="6339"/>
    <lineage>
        <taxon>Eukaryota</taxon>
        <taxon>Metazoa</taxon>
        <taxon>Ecdysozoa</taxon>
        <taxon>Nematoda</taxon>
        <taxon>Chromadorea</taxon>
        <taxon>Rhabditida</taxon>
        <taxon>Rhabditina</taxon>
        <taxon>Rhabditomorpha</taxon>
        <taxon>Strongyloidea</taxon>
        <taxon>Heligmosomidae</taxon>
        <taxon>Heligmosomoides</taxon>
    </lineage>
</organism>
<reference evidence="3 4" key="1">
    <citation type="submission" date="2018-11" db="EMBL/GenBank/DDBJ databases">
        <authorList>
            <consortium name="Pathogen Informatics"/>
        </authorList>
    </citation>
    <scope>NUCLEOTIDE SEQUENCE [LARGE SCALE GENOMIC DNA]</scope>
</reference>
<reference evidence="5" key="2">
    <citation type="submission" date="2019-09" db="UniProtKB">
        <authorList>
            <consortium name="WormBaseParasite"/>
        </authorList>
    </citation>
    <scope>IDENTIFICATION</scope>
</reference>
<proteinExistence type="predicted"/>
<sequence length="246" mass="26768">MAALTEYEDSSVSSRKTSCSGNHADVVVEPFPALPINVPIPTPRKSSVQHLTQSTTDILKQDPPADRLKPWGNLEVLPDTEATAALAQLALNDRETAHSDVNKKRPKPKLRFISCTNCQALTTKVRDMNQAKEDLKLDSATLEKRAICRCVNERSVQENAAEAPKDDVPKHGAGAGFGENGSASTTGTPSEVNVRQPLMLLPPPVAAVEHQVCMRKLTPMPRDLPPSHQAKTVDVLIFLYAFITFA</sequence>
<dbReference type="Proteomes" id="UP000050761">
    <property type="component" value="Unassembled WGS sequence"/>
</dbReference>
<keyword evidence="4" id="KW-1185">Reference proteome</keyword>
<accession>A0A3P7WRU5</accession>
<evidence type="ECO:0000313" key="4">
    <source>
        <dbReference type="Proteomes" id="UP000050761"/>
    </source>
</evidence>
<name>A0A183FF86_HELPZ</name>
<dbReference type="WBParaSite" id="HPBE_0000514301-mRNA-1">
    <property type="protein sequence ID" value="HPBE_0000514301-mRNA-1"/>
    <property type="gene ID" value="HPBE_0000514301"/>
</dbReference>
<evidence type="ECO:0000256" key="2">
    <source>
        <dbReference type="SAM" id="MobiDB-lite"/>
    </source>
</evidence>
<evidence type="ECO:0000313" key="5">
    <source>
        <dbReference type="WBParaSite" id="HPBE_0000514301-mRNA-1"/>
    </source>
</evidence>
<evidence type="ECO:0000256" key="1">
    <source>
        <dbReference type="SAM" id="Coils"/>
    </source>
</evidence>
<gene>
    <name evidence="3" type="ORF">HPBE_LOCUS5144</name>
</gene>
<feature type="region of interest" description="Disordered" evidence="2">
    <location>
        <begin position="1"/>
        <end position="22"/>
    </location>
</feature>
<dbReference type="OrthoDB" id="5871836at2759"/>
<dbReference type="AlphaFoldDB" id="A0A183FF86"/>